<evidence type="ECO:0000256" key="2">
    <source>
        <dbReference type="ARBA" id="ARBA00004922"/>
    </source>
</evidence>
<reference evidence="13" key="1">
    <citation type="submission" date="2022-01" db="EMBL/GenBank/DDBJ databases">
        <authorList>
            <person name="King R."/>
        </authorList>
    </citation>
    <scope>NUCLEOTIDE SEQUENCE</scope>
</reference>
<dbReference type="GO" id="GO:0032580">
    <property type="term" value="C:Golgi cisterna membrane"/>
    <property type="evidence" value="ECO:0007669"/>
    <property type="project" value="UniProtKB-SubCell"/>
</dbReference>
<dbReference type="OrthoDB" id="9993460at2759"/>
<keyword evidence="9 11" id="KW-0472">Membrane</keyword>
<evidence type="ECO:0000256" key="4">
    <source>
        <dbReference type="ARBA" id="ARBA00022676"/>
    </source>
</evidence>
<gene>
    <name evidence="13" type="ORF">NEZAVI_LOCUS15205</name>
</gene>
<dbReference type="InterPro" id="IPR001503">
    <property type="entry name" value="Glyco_trans_10"/>
</dbReference>
<evidence type="ECO:0000256" key="3">
    <source>
        <dbReference type="ARBA" id="ARBA00008919"/>
    </source>
</evidence>
<keyword evidence="8 11" id="KW-1133">Transmembrane helix</keyword>
<dbReference type="EC" id="2.4.1.-" evidence="11"/>
<evidence type="ECO:0000256" key="11">
    <source>
        <dbReference type="RuleBase" id="RU003832"/>
    </source>
</evidence>
<evidence type="ECO:0000256" key="5">
    <source>
        <dbReference type="ARBA" id="ARBA00022679"/>
    </source>
</evidence>
<evidence type="ECO:0000256" key="1">
    <source>
        <dbReference type="ARBA" id="ARBA00004447"/>
    </source>
</evidence>
<feature type="transmembrane region" description="Helical" evidence="11">
    <location>
        <begin position="12"/>
        <end position="31"/>
    </location>
</feature>
<dbReference type="Proteomes" id="UP001152798">
    <property type="component" value="Chromosome 7"/>
</dbReference>
<keyword evidence="14" id="KW-1185">Reference proteome</keyword>
<dbReference type="InterPro" id="IPR055270">
    <property type="entry name" value="Glyco_tran_10_C"/>
</dbReference>
<comment type="pathway">
    <text evidence="2">Protein modification; protein glycosylation.</text>
</comment>
<dbReference type="EMBL" id="OV725083">
    <property type="protein sequence ID" value="CAH1407503.1"/>
    <property type="molecule type" value="Genomic_DNA"/>
</dbReference>
<dbReference type="FunFam" id="3.40.50.11660:FF:000002">
    <property type="entry name" value="Alpha-(1,3)-fucosyltransferase"/>
    <property type="match status" value="1"/>
</dbReference>
<evidence type="ECO:0000259" key="12">
    <source>
        <dbReference type="Pfam" id="PF00852"/>
    </source>
</evidence>
<comment type="similarity">
    <text evidence="3 11">Belongs to the glycosyltransferase 10 family.</text>
</comment>
<sequence length="443" mass="51634">MLCMKRVKILPIYLFGLLLFSLLICIQLIMFKENSTEDIATNSENTTLIWWTPFTLSDQYIQCGNVHCFVTNSRHLKYRDNVAFLFYGTHFNVSDLPLPRDIKIWGLFHEESPRNNPLLNHELTLSLFNYSSTFSRFSDLPLTLMYLKSLESLTSHEYYKTFEEKNLLNLSEIVYIQSDCDTPNNRDSYVKELMKYISIDSYGACLNNKKLPTSLTNALETMMSQELLQLVANYKFSISFENAVCEDYITEKLWRPLIAGSIPIYLGSPSIKDWLPNNNAAIFPSDFSSPKELAQHLHNVSNHREAYNNYLKHKIEQKIDNEILIKHFRGYGGKKVDSIINEFECMICNRSVYEKTGFVNKDHYNCPRPVSMLSRKFNISNWWHSDYVKNKCEAAIVRNYIENSQTISSRNLETLVLKHLNEKKCEVPEDEILQGLPYMLTNT</sequence>
<evidence type="ECO:0000256" key="8">
    <source>
        <dbReference type="ARBA" id="ARBA00022989"/>
    </source>
</evidence>
<keyword evidence="5 11" id="KW-0808">Transferase</keyword>
<dbReference type="SUPFAM" id="SSF53756">
    <property type="entry name" value="UDP-Glycosyltransferase/glycogen phosphorylase"/>
    <property type="match status" value="1"/>
</dbReference>
<feature type="domain" description="Fucosyltransferase C-terminal" evidence="12">
    <location>
        <begin position="173"/>
        <end position="322"/>
    </location>
</feature>
<keyword evidence="10" id="KW-0325">Glycoprotein</keyword>
<keyword evidence="6 11" id="KW-0812">Transmembrane</keyword>
<protein>
    <recommendedName>
        <fullName evidence="11">Fucosyltransferase</fullName>
        <ecNumber evidence="11">2.4.1.-</ecNumber>
    </recommendedName>
</protein>
<evidence type="ECO:0000256" key="7">
    <source>
        <dbReference type="ARBA" id="ARBA00022968"/>
    </source>
</evidence>
<name>A0A9P0MYW5_NEZVI</name>
<evidence type="ECO:0000256" key="6">
    <source>
        <dbReference type="ARBA" id="ARBA00022692"/>
    </source>
</evidence>
<dbReference type="Gene3D" id="3.40.50.11660">
    <property type="entry name" value="Glycosyl transferase family 10, C-terminal domain"/>
    <property type="match status" value="1"/>
</dbReference>
<comment type="subcellular location">
    <subcellularLocation>
        <location evidence="1 11">Golgi apparatus</location>
        <location evidence="1 11">Golgi stack membrane</location>
        <topology evidence="1 11">Single-pass type II membrane protein</topology>
    </subcellularLocation>
</comment>
<proteinExistence type="inferred from homology"/>
<organism evidence="13 14">
    <name type="scientific">Nezara viridula</name>
    <name type="common">Southern green stink bug</name>
    <name type="synonym">Cimex viridulus</name>
    <dbReference type="NCBI Taxonomy" id="85310"/>
    <lineage>
        <taxon>Eukaryota</taxon>
        <taxon>Metazoa</taxon>
        <taxon>Ecdysozoa</taxon>
        <taxon>Arthropoda</taxon>
        <taxon>Hexapoda</taxon>
        <taxon>Insecta</taxon>
        <taxon>Pterygota</taxon>
        <taxon>Neoptera</taxon>
        <taxon>Paraneoptera</taxon>
        <taxon>Hemiptera</taxon>
        <taxon>Heteroptera</taxon>
        <taxon>Panheteroptera</taxon>
        <taxon>Pentatomomorpha</taxon>
        <taxon>Pentatomoidea</taxon>
        <taxon>Pentatomidae</taxon>
        <taxon>Pentatominae</taxon>
        <taxon>Nezara</taxon>
    </lineage>
</organism>
<dbReference type="Pfam" id="PF00852">
    <property type="entry name" value="Glyco_transf_10"/>
    <property type="match status" value="1"/>
</dbReference>
<dbReference type="AlphaFoldDB" id="A0A9P0MYW5"/>
<evidence type="ECO:0000313" key="14">
    <source>
        <dbReference type="Proteomes" id="UP001152798"/>
    </source>
</evidence>
<evidence type="ECO:0000256" key="10">
    <source>
        <dbReference type="ARBA" id="ARBA00023180"/>
    </source>
</evidence>
<dbReference type="GO" id="GO:0046920">
    <property type="term" value="F:alpha-(1-&gt;3)-fucosyltransferase activity"/>
    <property type="evidence" value="ECO:0007669"/>
    <property type="project" value="TreeGrafter"/>
</dbReference>
<keyword evidence="7" id="KW-0735">Signal-anchor</keyword>
<evidence type="ECO:0000313" key="13">
    <source>
        <dbReference type="EMBL" id="CAH1407503.1"/>
    </source>
</evidence>
<accession>A0A9P0MYW5</accession>
<keyword evidence="11" id="KW-0333">Golgi apparatus</keyword>
<evidence type="ECO:0000256" key="9">
    <source>
        <dbReference type="ARBA" id="ARBA00023136"/>
    </source>
</evidence>
<dbReference type="InterPro" id="IPR038577">
    <property type="entry name" value="GT10-like_C_sf"/>
</dbReference>
<dbReference type="PANTHER" id="PTHR11929">
    <property type="entry name" value="ALPHA- 1,3 -FUCOSYLTRANSFERASE"/>
    <property type="match status" value="1"/>
</dbReference>
<keyword evidence="4 11" id="KW-0328">Glycosyltransferase</keyword>
<dbReference type="PANTHER" id="PTHR11929:SF194">
    <property type="entry name" value="ALPHA-(1,3)-FUCOSYLTRANSFERASE 10"/>
    <property type="match status" value="1"/>
</dbReference>